<protein>
    <submittedName>
        <fullName evidence="2">Uncharacterized protein</fullName>
    </submittedName>
</protein>
<accession>A0AAV7SL24</accession>
<evidence type="ECO:0000313" key="2">
    <source>
        <dbReference type="EMBL" id="KAJ1164745.1"/>
    </source>
</evidence>
<feature type="region of interest" description="Disordered" evidence="1">
    <location>
        <begin position="1"/>
        <end position="38"/>
    </location>
</feature>
<name>A0AAV7SL24_PLEWA</name>
<keyword evidence="3" id="KW-1185">Reference proteome</keyword>
<dbReference type="Proteomes" id="UP001066276">
    <property type="component" value="Chromosome 4_2"/>
</dbReference>
<dbReference type="AlphaFoldDB" id="A0AAV7SL24"/>
<evidence type="ECO:0000313" key="3">
    <source>
        <dbReference type="Proteomes" id="UP001066276"/>
    </source>
</evidence>
<comment type="caution">
    <text evidence="2">The sequence shown here is derived from an EMBL/GenBank/DDBJ whole genome shotgun (WGS) entry which is preliminary data.</text>
</comment>
<reference evidence="2" key="1">
    <citation type="journal article" date="2022" name="bioRxiv">
        <title>Sequencing and chromosome-scale assembly of the giantPleurodeles waltlgenome.</title>
        <authorList>
            <person name="Brown T."/>
            <person name="Elewa A."/>
            <person name="Iarovenko S."/>
            <person name="Subramanian E."/>
            <person name="Araus A.J."/>
            <person name="Petzold A."/>
            <person name="Susuki M."/>
            <person name="Suzuki K.-i.T."/>
            <person name="Hayashi T."/>
            <person name="Toyoda A."/>
            <person name="Oliveira C."/>
            <person name="Osipova E."/>
            <person name="Leigh N.D."/>
            <person name="Simon A."/>
            <person name="Yun M.H."/>
        </authorList>
    </citation>
    <scope>NUCLEOTIDE SEQUENCE</scope>
    <source>
        <strain evidence="2">20211129_DDA</strain>
        <tissue evidence="2">Liver</tissue>
    </source>
</reference>
<gene>
    <name evidence="2" type="ORF">NDU88_005179</name>
</gene>
<organism evidence="2 3">
    <name type="scientific">Pleurodeles waltl</name>
    <name type="common">Iberian ribbed newt</name>
    <dbReference type="NCBI Taxonomy" id="8319"/>
    <lineage>
        <taxon>Eukaryota</taxon>
        <taxon>Metazoa</taxon>
        <taxon>Chordata</taxon>
        <taxon>Craniata</taxon>
        <taxon>Vertebrata</taxon>
        <taxon>Euteleostomi</taxon>
        <taxon>Amphibia</taxon>
        <taxon>Batrachia</taxon>
        <taxon>Caudata</taxon>
        <taxon>Salamandroidea</taxon>
        <taxon>Salamandridae</taxon>
        <taxon>Pleurodelinae</taxon>
        <taxon>Pleurodeles</taxon>
    </lineage>
</organism>
<dbReference type="EMBL" id="JANPWB010000008">
    <property type="protein sequence ID" value="KAJ1164745.1"/>
    <property type="molecule type" value="Genomic_DNA"/>
</dbReference>
<sequence length="239" mass="25398">MGAGHLGRFDGPSDAQETVPHNEASQSSVVDHRGAVSRSESLGENTRCCLHTAAGRGKHLSVTVAPLATRRSSHQCPTERCAPPRVHPFSSRAGCPSNRTHPPGCARRSAVFSPTSSLGAGCPSNRTLPGDTLAGCAPSKGLTWGRQSQQQDAPGGHAGWSVALHVFFLLFCLRGAAHHKRPLRSGDSAAHFLRRSISKESRLTLATFTNPCCQPHFYLSGRLSTTCPGMCSFIQACYA</sequence>
<evidence type="ECO:0000256" key="1">
    <source>
        <dbReference type="SAM" id="MobiDB-lite"/>
    </source>
</evidence>
<proteinExistence type="predicted"/>